<dbReference type="Gene3D" id="3.40.50.300">
    <property type="entry name" value="P-loop containing nucleotide triphosphate hydrolases"/>
    <property type="match status" value="1"/>
</dbReference>
<reference evidence="1 2" key="1">
    <citation type="submission" date="2023-02" db="EMBL/GenBank/DDBJ databases">
        <title>Complete genome sequence of a novel bacterium Oceanimonas sp. NTOU-MSR1 isolated from marine coast sediment.</title>
        <authorList>
            <person name="Yang H.-T."/>
            <person name="Chen Y.-L."/>
            <person name="Ho Y.-N."/>
        </authorList>
    </citation>
    <scope>NUCLEOTIDE SEQUENCE [LARGE SCALE GENOMIC DNA]</scope>
    <source>
        <strain evidence="1 2">NTOU-MSR1</strain>
    </source>
</reference>
<dbReference type="AlphaFoldDB" id="A0AA50KRU1"/>
<gene>
    <name evidence="1" type="ORF">PU634_05905</name>
</gene>
<organism evidence="1 2">
    <name type="scientific">Oceanimonas pelagia</name>
    <dbReference type="NCBI Taxonomy" id="3028314"/>
    <lineage>
        <taxon>Bacteria</taxon>
        <taxon>Pseudomonadati</taxon>
        <taxon>Pseudomonadota</taxon>
        <taxon>Gammaproteobacteria</taxon>
        <taxon>Aeromonadales</taxon>
        <taxon>Aeromonadaceae</taxon>
        <taxon>Oceanimonas</taxon>
    </lineage>
</organism>
<dbReference type="KEGG" id="ope:PU634_05905"/>
<protein>
    <submittedName>
        <fullName evidence="1">Cell division inhibitor</fullName>
    </submittedName>
</protein>
<keyword evidence="2" id="KW-1185">Reference proteome</keyword>
<dbReference type="SUPFAM" id="SSF52540">
    <property type="entry name" value="P-loop containing nucleoside triphosphate hydrolases"/>
    <property type="match status" value="1"/>
</dbReference>
<name>A0AA50KRU1_9GAMM</name>
<dbReference type="Proteomes" id="UP001223802">
    <property type="component" value="Chromosome"/>
</dbReference>
<sequence length="135" mass="14080">MMHLSLIRKQALISQQDPLPRCSTTASTGNRPMAEPPAALLASLAALSHSSTGWILIANAPGRLCRHTLSAAGINPAYVVDAHRLSPDQLQKALASPAIAAVVCWQQQDGTFSPPGQASSRLFVIGPAAATSPLH</sequence>
<proteinExistence type="predicted"/>
<dbReference type="RefSeq" id="WP_306763137.1">
    <property type="nucleotide sequence ID" value="NZ_CP118224.1"/>
</dbReference>
<evidence type="ECO:0000313" key="1">
    <source>
        <dbReference type="EMBL" id="WMC11900.1"/>
    </source>
</evidence>
<evidence type="ECO:0000313" key="2">
    <source>
        <dbReference type="Proteomes" id="UP001223802"/>
    </source>
</evidence>
<accession>A0AA50KRU1</accession>
<dbReference type="EMBL" id="CP118224">
    <property type="protein sequence ID" value="WMC11900.1"/>
    <property type="molecule type" value="Genomic_DNA"/>
</dbReference>
<dbReference type="InterPro" id="IPR027417">
    <property type="entry name" value="P-loop_NTPase"/>
</dbReference>